<sequence length="168" mass="17330">MRRCLRLAFVGTGAPLVLLLAACGGSSSGSSGTAASPAAAACVNGGAAHKAYVVVKHAGGTSVQKCVGFDSDQIGGEDVMKQSGVEYQTQAFSGVGKAVCQVDNEPAQFSECFPKDKPFWAMYVSQAGGQWQQGQTAYTAVVLKNGDALGWEYQSATASPPPPPLPRR</sequence>
<comment type="caution">
    <text evidence="2">The sequence shown here is derived from an EMBL/GenBank/DDBJ whole genome shotgun (WGS) entry which is preliminary data.</text>
</comment>
<reference evidence="2" key="1">
    <citation type="submission" date="2020-10" db="EMBL/GenBank/DDBJ databases">
        <title>Ca. Dormibacterota MAGs.</title>
        <authorList>
            <person name="Montgomery K."/>
        </authorList>
    </citation>
    <scope>NUCLEOTIDE SEQUENCE [LARGE SCALE GENOMIC DNA]</scope>
    <source>
        <strain evidence="2">SC8812_S17_10</strain>
    </source>
</reference>
<proteinExistence type="predicted"/>
<name>A0A934JYV5_9BACT</name>
<evidence type="ECO:0000256" key="1">
    <source>
        <dbReference type="SAM" id="SignalP"/>
    </source>
</evidence>
<dbReference type="RefSeq" id="WP_338198509.1">
    <property type="nucleotide sequence ID" value="NZ_JAEKNR010000016.1"/>
</dbReference>
<evidence type="ECO:0000313" key="2">
    <source>
        <dbReference type="EMBL" id="MBJ7596679.1"/>
    </source>
</evidence>
<dbReference type="EMBL" id="JAEKNR010000016">
    <property type="protein sequence ID" value="MBJ7596679.1"/>
    <property type="molecule type" value="Genomic_DNA"/>
</dbReference>
<keyword evidence="1" id="KW-0732">Signal</keyword>
<evidence type="ECO:0000313" key="3">
    <source>
        <dbReference type="Proteomes" id="UP000612893"/>
    </source>
</evidence>
<feature type="chain" id="PRO_5037943410" description="DUF4430 domain-containing protein" evidence="1">
    <location>
        <begin position="30"/>
        <end position="168"/>
    </location>
</feature>
<keyword evidence="3" id="KW-1185">Reference proteome</keyword>
<dbReference type="AlphaFoldDB" id="A0A934JYV5"/>
<evidence type="ECO:0008006" key="4">
    <source>
        <dbReference type="Google" id="ProtNLM"/>
    </source>
</evidence>
<feature type="signal peptide" evidence="1">
    <location>
        <begin position="1"/>
        <end position="29"/>
    </location>
</feature>
<accession>A0A934JYV5</accession>
<gene>
    <name evidence="2" type="ORF">JF922_01135</name>
</gene>
<dbReference type="Proteomes" id="UP000612893">
    <property type="component" value="Unassembled WGS sequence"/>
</dbReference>
<dbReference type="PROSITE" id="PS51257">
    <property type="entry name" value="PROKAR_LIPOPROTEIN"/>
    <property type="match status" value="1"/>
</dbReference>
<organism evidence="2 3">
    <name type="scientific">Candidatus Nephthysia bennettiae</name>
    <dbReference type="NCBI Taxonomy" id="3127016"/>
    <lineage>
        <taxon>Bacteria</taxon>
        <taxon>Bacillati</taxon>
        <taxon>Candidatus Dormiibacterota</taxon>
        <taxon>Candidatus Dormibacteria</taxon>
        <taxon>Candidatus Dormibacterales</taxon>
        <taxon>Candidatus Dormibacteraceae</taxon>
        <taxon>Candidatus Nephthysia</taxon>
    </lineage>
</organism>
<protein>
    <recommendedName>
        <fullName evidence="4">DUF4430 domain-containing protein</fullName>
    </recommendedName>
</protein>